<feature type="region of interest" description="Disordered" evidence="5">
    <location>
        <begin position="227"/>
        <end position="251"/>
    </location>
</feature>
<dbReference type="AlphaFoldDB" id="Q24I84"/>
<evidence type="ECO:0000256" key="3">
    <source>
        <dbReference type="ARBA" id="ARBA00022833"/>
    </source>
</evidence>
<dbReference type="EMBL" id="GG662225">
    <property type="protein sequence ID" value="EAS07513.2"/>
    <property type="molecule type" value="Genomic_DNA"/>
</dbReference>
<dbReference type="GeneID" id="7837651"/>
<keyword evidence="7" id="KW-0378">Hydrolase</keyword>
<reference evidence="8" key="1">
    <citation type="journal article" date="2006" name="PLoS Biol.">
        <title>Macronuclear genome sequence of the ciliate Tetrahymena thermophila, a model eukaryote.</title>
        <authorList>
            <person name="Eisen J.A."/>
            <person name="Coyne R.S."/>
            <person name="Wu M."/>
            <person name="Wu D."/>
            <person name="Thiagarajan M."/>
            <person name="Wortman J.R."/>
            <person name="Badger J.H."/>
            <person name="Ren Q."/>
            <person name="Amedeo P."/>
            <person name="Jones K.M."/>
            <person name="Tallon L.J."/>
            <person name="Delcher A.L."/>
            <person name="Salzberg S.L."/>
            <person name="Silva J.C."/>
            <person name="Haas B.J."/>
            <person name="Majoros W.H."/>
            <person name="Farzad M."/>
            <person name="Carlton J.M."/>
            <person name="Smith R.K. Jr."/>
            <person name="Garg J."/>
            <person name="Pearlman R.E."/>
            <person name="Karrer K.M."/>
            <person name="Sun L."/>
            <person name="Manning G."/>
            <person name="Elde N.C."/>
            <person name="Turkewitz A.P."/>
            <person name="Asai D.J."/>
            <person name="Wilkes D.E."/>
            <person name="Wang Y."/>
            <person name="Cai H."/>
            <person name="Collins K."/>
            <person name="Stewart B.A."/>
            <person name="Lee S.R."/>
            <person name="Wilamowska K."/>
            <person name="Weinberg Z."/>
            <person name="Ruzzo W.L."/>
            <person name="Wloga D."/>
            <person name="Gaertig J."/>
            <person name="Frankel J."/>
            <person name="Tsao C.-C."/>
            <person name="Gorovsky M.A."/>
            <person name="Keeling P.J."/>
            <person name="Waller R.F."/>
            <person name="Patron N.J."/>
            <person name="Cherry J.M."/>
            <person name="Stover N.A."/>
            <person name="Krieger C.J."/>
            <person name="del Toro C."/>
            <person name="Ryder H.F."/>
            <person name="Williamson S.C."/>
            <person name="Barbeau R.A."/>
            <person name="Hamilton E.P."/>
            <person name="Orias E."/>
        </authorList>
    </citation>
    <scope>NUCLEOTIDE SEQUENCE [LARGE SCALE GENOMIC DNA]</scope>
    <source>
        <strain evidence="8">SB210</strain>
    </source>
</reference>
<protein>
    <submittedName>
        <fullName evidence="7">ATP-dependent protease LA (LON) domain protein</fullName>
    </submittedName>
</protein>
<dbReference type="InterPro" id="IPR001841">
    <property type="entry name" value="Znf_RING"/>
</dbReference>
<dbReference type="OrthoDB" id="6105938at2759"/>
<feature type="domain" description="RING-type" evidence="6">
    <location>
        <begin position="13"/>
        <end position="51"/>
    </location>
</feature>
<proteinExistence type="predicted"/>
<dbReference type="GO" id="GO:0008270">
    <property type="term" value="F:zinc ion binding"/>
    <property type="evidence" value="ECO:0007669"/>
    <property type="project" value="UniProtKB-KW"/>
</dbReference>
<dbReference type="Pfam" id="PF02190">
    <property type="entry name" value="LON_substr_bdg"/>
    <property type="match status" value="1"/>
</dbReference>
<dbReference type="PROSITE" id="PS00518">
    <property type="entry name" value="ZF_RING_1"/>
    <property type="match status" value="1"/>
</dbReference>
<keyword evidence="8" id="KW-1185">Reference proteome</keyword>
<evidence type="ECO:0000313" key="7">
    <source>
        <dbReference type="EMBL" id="EAS07513.2"/>
    </source>
</evidence>
<evidence type="ECO:0000256" key="5">
    <source>
        <dbReference type="SAM" id="MobiDB-lite"/>
    </source>
</evidence>
<name>Q24I84_TETTS</name>
<dbReference type="InterPro" id="IPR017907">
    <property type="entry name" value="Znf_RING_CS"/>
</dbReference>
<accession>Q24I84</accession>
<organism evidence="7 8">
    <name type="scientific">Tetrahymena thermophila (strain SB210)</name>
    <dbReference type="NCBI Taxonomy" id="312017"/>
    <lineage>
        <taxon>Eukaryota</taxon>
        <taxon>Sar</taxon>
        <taxon>Alveolata</taxon>
        <taxon>Ciliophora</taxon>
        <taxon>Intramacronucleata</taxon>
        <taxon>Oligohymenophorea</taxon>
        <taxon>Hymenostomatida</taxon>
        <taxon>Tetrahymenina</taxon>
        <taxon>Tetrahymenidae</taxon>
        <taxon>Tetrahymena</taxon>
    </lineage>
</organism>
<dbReference type="GO" id="GO:0006508">
    <property type="term" value="P:proteolysis"/>
    <property type="evidence" value="ECO:0007669"/>
    <property type="project" value="UniProtKB-KW"/>
</dbReference>
<dbReference type="SUPFAM" id="SSF57850">
    <property type="entry name" value="RING/U-box"/>
    <property type="match status" value="1"/>
</dbReference>
<keyword evidence="7" id="KW-0645">Protease</keyword>
<evidence type="ECO:0000256" key="1">
    <source>
        <dbReference type="ARBA" id="ARBA00022723"/>
    </source>
</evidence>
<dbReference type="PROSITE" id="PS50089">
    <property type="entry name" value="ZF_RING_2"/>
    <property type="match status" value="1"/>
</dbReference>
<dbReference type="RefSeq" id="XP_001027755.2">
    <property type="nucleotide sequence ID" value="XM_001027755.2"/>
</dbReference>
<dbReference type="HOGENOM" id="CLU_740784_0_0_1"/>
<dbReference type="Gene3D" id="3.30.40.10">
    <property type="entry name" value="Zinc/RING finger domain, C3HC4 (zinc finger)"/>
    <property type="match status" value="1"/>
</dbReference>
<dbReference type="PANTHER" id="PTHR23327">
    <property type="entry name" value="RING FINGER PROTEIN 127"/>
    <property type="match status" value="1"/>
</dbReference>
<evidence type="ECO:0000259" key="6">
    <source>
        <dbReference type="PROSITE" id="PS50089"/>
    </source>
</evidence>
<keyword evidence="3" id="KW-0862">Zinc</keyword>
<keyword evidence="1" id="KW-0479">Metal-binding</keyword>
<dbReference type="KEGG" id="tet:TTHERM_01035760"/>
<dbReference type="Pfam" id="PF13923">
    <property type="entry name" value="zf-C3HC4_2"/>
    <property type="match status" value="1"/>
</dbReference>
<keyword evidence="2 4" id="KW-0863">Zinc-finger</keyword>
<evidence type="ECO:0000256" key="4">
    <source>
        <dbReference type="PROSITE-ProRule" id="PRU00175"/>
    </source>
</evidence>
<dbReference type="InParanoid" id="Q24I84"/>
<evidence type="ECO:0000256" key="2">
    <source>
        <dbReference type="ARBA" id="ARBA00022771"/>
    </source>
</evidence>
<dbReference type="Proteomes" id="UP000009168">
    <property type="component" value="Unassembled WGS sequence"/>
</dbReference>
<sequence length="427" mass="49194">MSLNQTGVQVPECIICQDIFYQPVTLPCGHSYCRPCIKESLINKPLCPVCRNPMIGNPDNLSINFTLQNIIEHHHSELYQQKVNSIKKKVNLGQQQNSGLNNVNLEGNNQQKQEQKLENILLLQEFKMKYLFPCTTVDVNLKYIHQLQQLLVQCSDKRVIILFAKNDEQVAAYCQIIQIYNPDQINNQKSPSSIKCQVKVLSKASILDVKEVKINYSEATNLQQDQAQSLEQQNQNNQTNNQNESTQSGTHQNQRIFEDGYTFKVANAKVIEDQTIPQDQQVGLEEHAEFVIQIINEIVQNNGGLNMTTYQLQAFLQQQNFLPFLQHGYIDSVSKINEFCWIICEIFNFNISEKQRLWDAESIIERLALIKQFIKKFEKIYNITSVFSIEAPGHSEHLTWIIFGIIALVVIAKLSKEYFGIQFINHI</sequence>
<dbReference type="STRING" id="312017.Q24I84"/>
<evidence type="ECO:0000313" key="8">
    <source>
        <dbReference type="Proteomes" id="UP000009168"/>
    </source>
</evidence>
<dbReference type="GO" id="GO:0008233">
    <property type="term" value="F:peptidase activity"/>
    <property type="evidence" value="ECO:0007669"/>
    <property type="project" value="UniProtKB-KW"/>
</dbReference>
<dbReference type="SMART" id="SM00184">
    <property type="entry name" value="RING"/>
    <property type="match status" value="1"/>
</dbReference>
<dbReference type="InterPro" id="IPR003111">
    <property type="entry name" value="Lon_prtase_N"/>
</dbReference>
<dbReference type="InterPro" id="IPR013083">
    <property type="entry name" value="Znf_RING/FYVE/PHD"/>
</dbReference>
<gene>
    <name evidence="7" type="ORF">TTHERM_01035760</name>
</gene>
<feature type="compositionally biased region" description="Low complexity" evidence="5">
    <location>
        <begin position="227"/>
        <end position="247"/>
    </location>
</feature>